<reference evidence="2 3" key="1">
    <citation type="journal article" date="2022" name="Nat. Genet.">
        <title>Improved pea reference genome and pan-genome highlight genomic features and evolutionary characteristics.</title>
        <authorList>
            <person name="Yang T."/>
            <person name="Liu R."/>
            <person name="Luo Y."/>
            <person name="Hu S."/>
            <person name="Wang D."/>
            <person name="Wang C."/>
            <person name="Pandey M.K."/>
            <person name="Ge S."/>
            <person name="Xu Q."/>
            <person name="Li N."/>
            <person name="Li G."/>
            <person name="Huang Y."/>
            <person name="Saxena R.K."/>
            <person name="Ji Y."/>
            <person name="Li M."/>
            <person name="Yan X."/>
            <person name="He Y."/>
            <person name="Liu Y."/>
            <person name="Wang X."/>
            <person name="Xiang C."/>
            <person name="Varshney R.K."/>
            <person name="Ding H."/>
            <person name="Gao S."/>
            <person name="Zong X."/>
        </authorList>
    </citation>
    <scope>NUCLEOTIDE SEQUENCE [LARGE SCALE GENOMIC DNA]</scope>
    <source>
        <strain evidence="2 3">cv. Zhongwan 6</strain>
    </source>
</reference>
<dbReference type="EMBL" id="JAMSHJ010000001">
    <property type="protein sequence ID" value="KAI5446761.1"/>
    <property type="molecule type" value="Genomic_DNA"/>
</dbReference>
<organism evidence="2 3">
    <name type="scientific">Pisum sativum</name>
    <name type="common">Garden pea</name>
    <name type="synonym">Lathyrus oleraceus</name>
    <dbReference type="NCBI Taxonomy" id="3888"/>
    <lineage>
        <taxon>Eukaryota</taxon>
        <taxon>Viridiplantae</taxon>
        <taxon>Streptophyta</taxon>
        <taxon>Embryophyta</taxon>
        <taxon>Tracheophyta</taxon>
        <taxon>Spermatophyta</taxon>
        <taxon>Magnoliopsida</taxon>
        <taxon>eudicotyledons</taxon>
        <taxon>Gunneridae</taxon>
        <taxon>Pentapetalae</taxon>
        <taxon>rosids</taxon>
        <taxon>fabids</taxon>
        <taxon>Fabales</taxon>
        <taxon>Fabaceae</taxon>
        <taxon>Papilionoideae</taxon>
        <taxon>50 kb inversion clade</taxon>
        <taxon>NPAAA clade</taxon>
        <taxon>Hologalegina</taxon>
        <taxon>IRL clade</taxon>
        <taxon>Fabeae</taxon>
        <taxon>Lathyrus</taxon>
    </lineage>
</organism>
<dbReference type="Proteomes" id="UP001058974">
    <property type="component" value="Chromosome 1"/>
</dbReference>
<evidence type="ECO:0000256" key="1">
    <source>
        <dbReference type="SAM" id="MobiDB-lite"/>
    </source>
</evidence>
<accession>A0A9D5GZE4</accession>
<feature type="compositionally biased region" description="Basic residues" evidence="1">
    <location>
        <begin position="117"/>
        <end position="127"/>
    </location>
</feature>
<evidence type="ECO:0000313" key="2">
    <source>
        <dbReference type="EMBL" id="KAI5446761.1"/>
    </source>
</evidence>
<evidence type="ECO:0000313" key="3">
    <source>
        <dbReference type="Proteomes" id="UP001058974"/>
    </source>
</evidence>
<protein>
    <submittedName>
        <fullName evidence="2">Uncharacterized protein</fullName>
    </submittedName>
</protein>
<dbReference type="AlphaFoldDB" id="A0A9D5GZE4"/>
<proteinExistence type="predicted"/>
<feature type="region of interest" description="Disordered" evidence="1">
    <location>
        <begin position="97"/>
        <end position="131"/>
    </location>
</feature>
<comment type="caution">
    <text evidence="2">The sequence shown here is derived from an EMBL/GenBank/DDBJ whole genome shotgun (WGS) entry which is preliminary data.</text>
</comment>
<dbReference type="Gramene" id="Psat01G0456000-T1">
    <property type="protein sequence ID" value="KAI5446761.1"/>
    <property type="gene ID" value="KIW84_014560"/>
</dbReference>
<keyword evidence="3" id="KW-1185">Reference proteome</keyword>
<sequence>METTDTQESVIKDPTQSQEISIVFASVKYNNSFGTKFSIMLQENNYLLYNQQVEGVVLTQKMHKLVVNPQIPQKFKLTQDRITELVASTIATNISHTSQEADSSRGAFSCNNGRGNRFNHGRGRGRGRYPTGNRLTYQLCGKYGHSIIACWHRFDNNFMPHSATNAQPSPAGS</sequence>
<gene>
    <name evidence="2" type="ORF">KIW84_014560</name>
</gene>
<name>A0A9D5GZE4_PEA</name>